<dbReference type="Proteomes" id="UP000199533">
    <property type="component" value="Unassembled WGS sequence"/>
</dbReference>
<protein>
    <submittedName>
        <fullName evidence="1">Uncharacterized protein</fullName>
    </submittedName>
</protein>
<dbReference type="STRING" id="52441.SAMN05216302_100160"/>
<dbReference type="AlphaFoldDB" id="A0A1I3X1V2"/>
<name>A0A1I3X1V2_9PROT</name>
<dbReference type="EMBL" id="FOSP01000001">
    <property type="protein sequence ID" value="SFK13147.1"/>
    <property type="molecule type" value="Genomic_DNA"/>
</dbReference>
<evidence type="ECO:0000313" key="2">
    <source>
        <dbReference type="Proteomes" id="UP000199533"/>
    </source>
</evidence>
<keyword evidence="2" id="KW-1185">Reference proteome</keyword>
<reference evidence="2" key="1">
    <citation type="submission" date="2016-10" db="EMBL/GenBank/DDBJ databases">
        <authorList>
            <person name="Varghese N."/>
            <person name="Submissions S."/>
        </authorList>
    </citation>
    <scope>NUCLEOTIDE SEQUENCE [LARGE SCALE GENOMIC DNA]</scope>
    <source>
        <strain evidence="2">Nm69</strain>
    </source>
</reference>
<proteinExistence type="predicted"/>
<sequence length="39" mass="4705">MGQPHRNKAIRLRLTNSILKDISNNIKRSKRRAKKYRNK</sequence>
<evidence type="ECO:0000313" key="1">
    <source>
        <dbReference type="EMBL" id="SFK13147.1"/>
    </source>
</evidence>
<gene>
    <name evidence="1" type="ORF">SAMN05216302_100160</name>
</gene>
<accession>A0A1I3X1V2</accession>
<organism evidence="1 2">
    <name type="scientific">Nitrosomonas aestuarii</name>
    <dbReference type="NCBI Taxonomy" id="52441"/>
    <lineage>
        <taxon>Bacteria</taxon>
        <taxon>Pseudomonadati</taxon>
        <taxon>Pseudomonadota</taxon>
        <taxon>Betaproteobacteria</taxon>
        <taxon>Nitrosomonadales</taxon>
        <taxon>Nitrosomonadaceae</taxon>
        <taxon>Nitrosomonas</taxon>
    </lineage>
</organism>